<dbReference type="InterPro" id="IPR015507">
    <property type="entry name" value="rRNA-MeTfrase_E"/>
</dbReference>
<evidence type="ECO:0000259" key="8">
    <source>
        <dbReference type="Pfam" id="PF01728"/>
    </source>
</evidence>
<evidence type="ECO:0000313" key="9">
    <source>
        <dbReference type="EMBL" id="KAG5187760.1"/>
    </source>
</evidence>
<reference evidence="9" key="1">
    <citation type="submission" date="2021-02" db="EMBL/GenBank/DDBJ databases">
        <title>First Annotated Genome of the Yellow-green Alga Tribonema minus.</title>
        <authorList>
            <person name="Mahan K.M."/>
        </authorList>
    </citation>
    <scope>NUCLEOTIDE SEQUENCE</scope>
    <source>
        <strain evidence="9">UTEX B ZZ1240</strain>
    </source>
</reference>
<feature type="active site" description="Proton acceptor" evidence="7">
    <location>
        <position position="152"/>
    </location>
</feature>
<gene>
    <name evidence="9" type="ORF">JKP88DRAFT_206966</name>
</gene>
<evidence type="ECO:0000256" key="7">
    <source>
        <dbReference type="PIRSR" id="PIRSR005461-1"/>
    </source>
</evidence>
<dbReference type="HAMAP" id="MF_01547">
    <property type="entry name" value="RNA_methyltr_E"/>
    <property type="match status" value="1"/>
</dbReference>
<dbReference type="EMBL" id="JAFCMP010000083">
    <property type="protein sequence ID" value="KAG5187760.1"/>
    <property type="molecule type" value="Genomic_DNA"/>
</dbReference>
<dbReference type="Gene3D" id="3.40.50.150">
    <property type="entry name" value="Vaccinia Virus protein VP39"/>
    <property type="match status" value="1"/>
</dbReference>
<sequence length="200" mass="21520">MQRHVSDPYVQRAVAGGLRSRAAFKLQELQSKHRLLRPGARVVDLGAAPGGWSVVAAGIIGEKGQLVAVDLLPMDPLSGNSLVIQGDFTHEQVQVQVRGALRGGAADVVLSDMAPNFCGDKETDHLRCISLCEEALSFALRSLRPGGMFCCKLLKGREEGSLRSAAAEHFESAKFIKPRASRDSSAELYLLATGLRSPRQ</sequence>
<keyword evidence="2" id="KW-0698">rRNA processing</keyword>
<organism evidence="9 10">
    <name type="scientific">Tribonema minus</name>
    <dbReference type="NCBI Taxonomy" id="303371"/>
    <lineage>
        <taxon>Eukaryota</taxon>
        <taxon>Sar</taxon>
        <taxon>Stramenopiles</taxon>
        <taxon>Ochrophyta</taxon>
        <taxon>PX clade</taxon>
        <taxon>Xanthophyceae</taxon>
        <taxon>Tribonematales</taxon>
        <taxon>Tribonemataceae</taxon>
        <taxon>Tribonema</taxon>
    </lineage>
</organism>
<protein>
    <recommendedName>
        <fullName evidence="6">rRNA methyltransferase 2, mitochondrial</fullName>
    </recommendedName>
</protein>
<dbReference type="AlphaFoldDB" id="A0A835ZAB4"/>
<evidence type="ECO:0000256" key="2">
    <source>
        <dbReference type="ARBA" id="ARBA00022552"/>
    </source>
</evidence>
<keyword evidence="3 9" id="KW-0489">Methyltransferase</keyword>
<dbReference type="InterPro" id="IPR050082">
    <property type="entry name" value="RNA_methyltr_RlmE"/>
</dbReference>
<comment type="similarity">
    <text evidence="1">Belongs to the class I-like SAM-binding methyltransferase superfamily. RNA methyltransferase RlmE family.</text>
</comment>
<dbReference type="GO" id="GO:0008650">
    <property type="term" value="F:rRNA (uridine-2'-O-)-methyltransferase activity"/>
    <property type="evidence" value="ECO:0007669"/>
    <property type="project" value="TreeGrafter"/>
</dbReference>
<evidence type="ECO:0000256" key="6">
    <source>
        <dbReference type="ARBA" id="ARBA00041184"/>
    </source>
</evidence>
<evidence type="ECO:0000256" key="4">
    <source>
        <dbReference type="ARBA" id="ARBA00022679"/>
    </source>
</evidence>
<feature type="domain" description="Ribosomal RNA methyltransferase FtsJ" evidence="8">
    <location>
        <begin position="19"/>
        <end position="194"/>
    </location>
</feature>
<evidence type="ECO:0000256" key="1">
    <source>
        <dbReference type="ARBA" id="ARBA00009258"/>
    </source>
</evidence>
<dbReference type="OrthoDB" id="1287559at2759"/>
<dbReference type="PIRSF" id="PIRSF005461">
    <property type="entry name" value="23S_rRNA_mtase"/>
    <property type="match status" value="1"/>
</dbReference>
<keyword evidence="10" id="KW-1185">Reference proteome</keyword>
<name>A0A835ZAB4_9STRA</name>
<accession>A0A835ZAB4</accession>
<proteinExistence type="inferred from homology"/>
<keyword evidence="4 9" id="KW-0808">Transferase</keyword>
<dbReference type="PANTHER" id="PTHR10920">
    <property type="entry name" value="RIBOSOMAL RNA METHYLTRANSFERASE"/>
    <property type="match status" value="1"/>
</dbReference>
<evidence type="ECO:0000256" key="3">
    <source>
        <dbReference type="ARBA" id="ARBA00022603"/>
    </source>
</evidence>
<dbReference type="Proteomes" id="UP000664859">
    <property type="component" value="Unassembled WGS sequence"/>
</dbReference>
<dbReference type="InterPro" id="IPR002877">
    <property type="entry name" value="RNA_MeTrfase_FtsJ_dom"/>
</dbReference>
<keyword evidence="5 7" id="KW-0949">S-adenosyl-L-methionine</keyword>
<dbReference type="SUPFAM" id="SSF53335">
    <property type="entry name" value="S-adenosyl-L-methionine-dependent methyltransferases"/>
    <property type="match status" value="1"/>
</dbReference>
<dbReference type="CDD" id="cd02440">
    <property type="entry name" value="AdoMet_MTases"/>
    <property type="match status" value="1"/>
</dbReference>
<dbReference type="PANTHER" id="PTHR10920:SF18">
    <property type="entry name" value="RRNA METHYLTRANSFERASE 2, MITOCHONDRIAL"/>
    <property type="match status" value="1"/>
</dbReference>
<evidence type="ECO:0000256" key="5">
    <source>
        <dbReference type="ARBA" id="ARBA00022691"/>
    </source>
</evidence>
<dbReference type="Pfam" id="PF01728">
    <property type="entry name" value="FtsJ"/>
    <property type="match status" value="1"/>
</dbReference>
<evidence type="ECO:0000313" key="10">
    <source>
        <dbReference type="Proteomes" id="UP000664859"/>
    </source>
</evidence>
<dbReference type="InterPro" id="IPR029063">
    <property type="entry name" value="SAM-dependent_MTases_sf"/>
</dbReference>
<comment type="caution">
    <text evidence="9">The sequence shown here is derived from an EMBL/GenBank/DDBJ whole genome shotgun (WGS) entry which is preliminary data.</text>
</comment>